<evidence type="ECO:0000256" key="5">
    <source>
        <dbReference type="ARBA" id="ARBA00022801"/>
    </source>
</evidence>
<keyword evidence="7" id="KW-0443">Lipid metabolism</keyword>
<organism evidence="9 10">
    <name type="scientific">Stylosanthes scabra</name>
    <dbReference type="NCBI Taxonomy" id="79078"/>
    <lineage>
        <taxon>Eukaryota</taxon>
        <taxon>Viridiplantae</taxon>
        <taxon>Streptophyta</taxon>
        <taxon>Embryophyta</taxon>
        <taxon>Tracheophyta</taxon>
        <taxon>Spermatophyta</taxon>
        <taxon>Magnoliopsida</taxon>
        <taxon>eudicotyledons</taxon>
        <taxon>Gunneridae</taxon>
        <taxon>Pentapetalae</taxon>
        <taxon>rosids</taxon>
        <taxon>fabids</taxon>
        <taxon>Fabales</taxon>
        <taxon>Fabaceae</taxon>
        <taxon>Papilionoideae</taxon>
        <taxon>50 kb inversion clade</taxon>
        <taxon>dalbergioids sensu lato</taxon>
        <taxon>Dalbergieae</taxon>
        <taxon>Pterocarpus clade</taxon>
        <taxon>Stylosanthes</taxon>
    </lineage>
</organism>
<name>A0ABU6R3G1_9FABA</name>
<feature type="chain" id="PRO_5046866556" evidence="8">
    <location>
        <begin position="20"/>
        <end position="348"/>
    </location>
</feature>
<dbReference type="Pfam" id="PF00657">
    <property type="entry name" value="Lipase_GDSL"/>
    <property type="match status" value="1"/>
</dbReference>
<gene>
    <name evidence="9" type="ORF">PIB30_007434</name>
</gene>
<evidence type="ECO:0000256" key="6">
    <source>
        <dbReference type="ARBA" id="ARBA00022963"/>
    </source>
</evidence>
<dbReference type="InterPro" id="IPR036514">
    <property type="entry name" value="SGNH_hydro_sf"/>
</dbReference>
<evidence type="ECO:0000256" key="2">
    <source>
        <dbReference type="ARBA" id="ARBA00008668"/>
    </source>
</evidence>
<dbReference type="Proteomes" id="UP001341840">
    <property type="component" value="Unassembled WGS sequence"/>
</dbReference>
<feature type="signal peptide" evidence="8">
    <location>
        <begin position="1"/>
        <end position="19"/>
    </location>
</feature>
<keyword evidence="5" id="KW-0378">Hydrolase</keyword>
<evidence type="ECO:0000256" key="3">
    <source>
        <dbReference type="ARBA" id="ARBA00022525"/>
    </source>
</evidence>
<proteinExistence type="inferred from homology"/>
<keyword evidence="10" id="KW-1185">Reference proteome</keyword>
<comment type="subcellular location">
    <subcellularLocation>
        <location evidence="1">Secreted</location>
    </subcellularLocation>
</comment>
<protein>
    <submittedName>
        <fullName evidence="9">Uncharacterized protein</fullName>
    </submittedName>
</protein>
<dbReference type="CDD" id="cd01837">
    <property type="entry name" value="SGNH_plant_lipase_like"/>
    <property type="match status" value="1"/>
</dbReference>
<keyword evidence="6" id="KW-0442">Lipid degradation</keyword>
<keyword evidence="3" id="KW-0964">Secreted</keyword>
<comment type="similarity">
    <text evidence="2">Belongs to the 'GDSL' lipolytic enzyme family.</text>
</comment>
<evidence type="ECO:0000313" key="10">
    <source>
        <dbReference type="Proteomes" id="UP001341840"/>
    </source>
</evidence>
<dbReference type="InterPro" id="IPR001087">
    <property type="entry name" value="GDSL"/>
</dbReference>
<evidence type="ECO:0000256" key="4">
    <source>
        <dbReference type="ARBA" id="ARBA00022729"/>
    </source>
</evidence>
<reference evidence="9 10" key="1">
    <citation type="journal article" date="2023" name="Plants (Basel)">
        <title>Bridging the Gap: Combining Genomics and Transcriptomics Approaches to Understand Stylosanthes scabra, an Orphan Legume from the Brazilian Caatinga.</title>
        <authorList>
            <person name="Ferreira-Neto J.R.C."/>
            <person name="da Silva M.D."/>
            <person name="Binneck E."/>
            <person name="de Melo N.F."/>
            <person name="da Silva R.H."/>
            <person name="de Melo A.L.T.M."/>
            <person name="Pandolfi V."/>
            <person name="Bustamante F.O."/>
            <person name="Brasileiro-Vidal A.C."/>
            <person name="Benko-Iseppon A.M."/>
        </authorList>
    </citation>
    <scope>NUCLEOTIDE SEQUENCE [LARGE SCALE GENOMIC DNA]</scope>
    <source>
        <tissue evidence="9">Leaves</tissue>
    </source>
</reference>
<dbReference type="InterPro" id="IPR035669">
    <property type="entry name" value="SGNH_plant_lipase-like"/>
</dbReference>
<dbReference type="PANTHER" id="PTHR45650">
    <property type="entry name" value="GDSL-LIKE LIPASE/ACYLHYDROLASE-RELATED"/>
    <property type="match status" value="1"/>
</dbReference>
<evidence type="ECO:0000256" key="1">
    <source>
        <dbReference type="ARBA" id="ARBA00004613"/>
    </source>
</evidence>
<dbReference type="SUPFAM" id="SSF52266">
    <property type="entry name" value="SGNH hydrolase"/>
    <property type="match status" value="1"/>
</dbReference>
<evidence type="ECO:0000313" key="9">
    <source>
        <dbReference type="EMBL" id="MED6118929.1"/>
    </source>
</evidence>
<keyword evidence="4 8" id="KW-0732">Signal</keyword>
<dbReference type="EMBL" id="JASCZI010030224">
    <property type="protein sequence ID" value="MED6118929.1"/>
    <property type="molecule type" value="Genomic_DNA"/>
</dbReference>
<dbReference type="PANTHER" id="PTHR45650:SF32">
    <property type="entry name" value="GDSL-LIKE LIPASE_ACYLHYDROLASE"/>
    <property type="match status" value="1"/>
</dbReference>
<dbReference type="InterPro" id="IPR051238">
    <property type="entry name" value="GDSL_esterase/lipase"/>
</dbReference>
<comment type="caution">
    <text evidence="9">The sequence shown here is derived from an EMBL/GenBank/DDBJ whole genome shotgun (WGS) entry which is preliminary data.</text>
</comment>
<accession>A0ABU6R3G1</accession>
<evidence type="ECO:0000256" key="7">
    <source>
        <dbReference type="ARBA" id="ARBA00023098"/>
    </source>
</evidence>
<evidence type="ECO:0000256" key="8">
    <source>
        <dbReference type="SAM" id="SignalP"/>
    </source>
</evidence>
<sequence length="348" mass="38347">MVSLLVVCIALWSLVLVAAWANDVSIAGLSSLSPFSAMFVFGDSLVDNGNNNYLASIAKANFVPYGIDTSWGPTGRFSNGRMIVDLLATQRQGMSIIRGVNYASAGAGILDDTGRYLGQLTTFNEQVQNFQTTINQLKATMDDMNLSQYLAKSLAFVNHGSNDYLNNYLLSGYSSSFLYDPPTYADILIKQYKTYILFLLAAIGPLGCIPNQISRGFFRTGACKDEVNAMVILFNDRLKSLVDELNTQYNGSSIFVYGNTFAALMQIIQDPIPYGFVTTNRACCGIGRYRGMISCLPYFIPCSNRDQHVFWDAFHPSEAVDRILALKAFNGSTSDVYPVNVSHMAIMF</sequence>
<dbReference type="Gene3D" id="3.40.50.1110">
    <property type="entry name" value="SGNH hydrolase"/>
    <property type="match status" value="1"/>
</dbReference>